<protein>
    <submittedName>
        <fullName evidence="5">Ankyrin repeat domain 42</fullName>
    </submittedName>
</protein>
<feature type="coiled-coil region" evidence="4">
    <location>
        <begin position="356"/>
        <end position="435"/>
    </location>
</feature>
<evidence type="ECO:0000256" key="1">
    <source>
        <dbReference type="ARBA" id="ARBA00022737"/>
    </source>
</evidence>
<evidence type="ECO:0000313" key="5">
    <source>
        <dbReference type="Ensembl" id="ENSCJPP00005004145.1"/>
    </source>
</evidence>
<dbReference type="PANTHER" id="PTHR24201">
    <property type="entry name" value="ANK_REP_REGION DOMAIN-CONTAINING PROTEIN"/>
    <property type="match status" value="1"/>
</dbReference>
<evidence type="ECO:0000256" key="2">
    <source>
        <dbReference type="ARBA" id="ARBA00023043"/>
    </source>
</evidence>
<gene>
    <name evidence="5" type="primary">ANKRD42</name>
</gene>
<organism evidence="5 6">
    <name type="scientific">Coturnix japonica</name>
    <name type="common">Japanese quail</name>
    <name type="synonym">Coturnix coturnix japonica</name>
    <dbReference type="NCBI Taxonomy" id="93934"/>
    <lineage>
        <taxon>Eukaryota</taxon>
        <taxon>Metazoa</taxon>
        <taxon>Chordata</taxon>
        <taxon>Craniata</taxon>
        <taxon>Vertebrata</taxon>
        <taxon>Euteleostomi</taxon>
        <taxon>Archelosauria</taxon>
        <taxon>Archosauria</taxon>
        <taxon>Dinosauria</taxon>
        <taxon>Saurischia</taxon>
        <taxon>Theropoda</taxon>
        <taxon>Coelurosauria</taxon>
        <taxon>Aves</taxon>
        <taxon>Neognathae</taxon>
        <taxon>Galloanserae</taxon>
        <taxon>Galliformes</taxon>
        <taxon>Phasianidae</taxon>
        <taxon>Perdicinae</taxon>
        <taxon>Coturnix</taxon>
    </lineage>
</organism>
<dbReference type="InterPro" id="IPR036770">
    <property type="entry name" value="Ankyrin_rpt-contain_sf"/>
</dbReference>
<reference evidence="5" key="1">
    <citation type="submission" date="2015-11" db="EMBL/GenBank/DDBJ databases">
        <authorList>
            <consortium name="International Coturnix japonica Genome Analysis Consortium"/>
            <person name="Warren W."/>
            <person name="Burt D.W."/>
            <person name="Antin P.B."/>
            <person name="Lanford R."/>
            <person name="Gros J."/>
            <person name="Wilson R.K."/>
        </authorList>
    </citation>
    <scope>NUCLEOTIDE SEQUENCE [LARGE SCALE GENOMIC DNA]</scope>
</reference>
<dbReference type="AlphaFoldDB" id="A0A8C2SUU6"/>
<evidence type="ECO:0000313" key="6">
    <source>
        <dbReference type="Proteomes" id="UP000694412"/>
    </source>
</evidence>
<evidence type="ECO:0000256" key="3">
    <source>
        <dbReference type="PROSITE-ProRule" id="PRU00023"/>
    </source>
</evidence>
<evidence type="ECO:0000256" key="4">
    <source>
        <dbReference type="SAM" id="Coils"/>
    </source>
</evidence>
<dbReference type="Gene3D" id="1.25.40.20">
    <property type="entry name" value="Ankyrin repeat-containing domain"/>
    <property type="match status" value="2"/>
</dbReference>
<dbReference type="PROSITE" id="PS50297">
    <property type="entry name" value="ANK_REP_REGION"/>
    <property type="match status" value="4"/>
</dbReference>
<dbReference type="Pfam" id="PF12796">
    <property type="entry name" value="Ank_2"/>
    <property type="match status" value="2"/>
</dbReference>
<proteinExistence type="predicted"/>
<keyword evidence="4" id="KW-0175">Coiled coil</keyword>
<dbReference type="SMART" id="SM00248">
    <property type="entry name" value="ANK"/>
    <property type="match status" value="6"/>
</dbReference>
<keyword evidence="2 3" id="KW-0040">ANK repeat</keyword>
<reference evidence="5" key="3">
    <citation type="submission" date="2025-09" db="UniProtKB">
        <authorList>
            <consortium name="Ensembl"/>
        </authorList>
    </citation>
    <scope>IDENTIFICATION</scope>
</reference>
<sequence length="459" mass="51026">TVWFCASSPSTAAKKHHNDVRKKQTYTSVHEAVKAGDVEQLALMIKRGASIDEVDLVHKFTPLHCAAHSGSLECLHWLLWHGADVTRVTVRGWTAAHLAAIRGQDACVQALLINGANLEARDDRGCTPSHLAAAHGQSYTLQTILRSGNVNAADRNDWKPVHYAAFHGRLGCLQLLVRWGACIGDVDTDGNLPDMQLELLSKMQIETNMSRFCGITGICSETCISFSVLDFPAHDAAFRGDLLELRRLVSCGAININERDDKGSTLMHKAAGQGHIHCLQWLIEMGADCDITDDAGETPKDVAKRFAQLAAVELLTQRTGDGNSSDEELDASNIAFFERHGVEGSTDSKEDLILDKEEKRNARIRAYRRIQELQESGLARHYSSGQGILRRERSEKGEKTVRELEAQLESERVRRENLESQLDGCRAEIGRLREKFVKPSSAVHQTAFLVLWERKRFSV</sequence>
<dbReference type="Ensembl" id="ENSCJPT00005007049.1">
    <property type="protein sequence ID" value="ENSCJPP00005004145.1"/>
    <property type="gene ID" value="ENSCJPG00005004177.1"/>
</dbReference>
<dbReference type="Pfam" id="PF00023">
    <property type="entry name" value="Ank"/>
    <property type="match status" value="2"/>
</dbReference>
<feature type="repeat" description="ANK" evidence="3">
    <location>
        <begin position="156"/>
        <end position="188"/>
    </location>
</feature>
<dbReference type="SUPFAM" id="SSF48403">
    <property type="entry name" value="Ankyrin repeat"/>
    <property type="match status" value="1"/>
</dbReference>
<dbReference type="PANTHER" id="PTHR24201:SF2">
    <property type="entry name" value="ANKYRIN REPEAT DOMAIN-CONTAINING PROTEIN 42"/>
    <property type="match status" value="1"/>
</dbReference>
<keyword evidence="1" id="KW-0677">Repeat</keyword>
<dbReference type="PROSITE" id="PS50088">
    <property type="entry name" value="ANK_REPEAT"/>
    <property type="match status" value="5"/>
</dbReference>
<reference evidence="5" key="2">
    <citation type="submission" date="2025-08" db="UniProtKB">
        <authorList>
            <consortium name="Ensembl"/>
        </authorList>
    </citation>
    <scope>IDENTIFICATION</scope>
</reference>
<name>A0A8C2SUU6_COTJA</name>
<dbReference type="GeneTree" id="ENSGT00940000154216"/>
<feature type="repeat" description="ANK" evidence="3">
    <location>
        <begin position="91"/>
        <end position="123"/>
    </location>
</feature>
<dbReference type="InterPro" id="IPR050776">
    <property type="entry name" value="Ank_Repeat/CDKN_Inhibitor"/>
</dbReference>
<feature type="repeat" description="ANK" evidence="3">
    <location>
        <begin position="24"/>
        <end position="56"/>
    </location>
</feature>
<dbReference type="InterPro" id="IPR002110">
    <property type="entry name" value="Ankyrin_rpt"/>
</dbReference>
<accession>A0A8C2SUU6</accession>
<feature type="repeat" description="ANK" evidence="3">
    <location>
        <begin position="58"/>
        <end position="90"/>
    </location>
</feature>
<feature type="repeat" description="ANK" evidence="3">
    <location>
        <begin position="262"/>
        <end position="294"/>
    </location>
</feature>
<keyword evidence="6" id="KW-1185">Reference proteome</keyword>
<dbReference type="Proteomes" id="UP000694412">
    <property type="component" value="Chromosome 1"/>
</dbReference>